<dbReference type="OrthoDB" id="5914299at2"/>
<evidence type="ECO:0000259" key="5">
    <source>
        <dbReference type="PROSITE" id="PS50931"/>
    </source>
</evidence>
<dbReference type="InterPro" id="IPR036388">
    <property type="entry name" value="WH-like_DNA-bd_sf"/>
</dbReference>
<proteinExistence type="inferred from homology"/>
<dbReference type="PRINTS" id="PR00039">
    <property type="entry name" value="HTHLYSR"/>
</dbReference>
<keyword evidence="4" id="KW-0804">Transcription</keyword>
<reference evidence="6 7" key="1">
    <citation type="submission" date="2019-03" db="EMBL/GenBank/DDBJ databases">
        <title>Genomic Encyclopedia of Type Strains, Phase IV (KMG-IV): sequencing the most valuable type-strain genomes for metagenomic binning, comparative biology and taxonomic classification.</title>
        <authorList>
            <person name="Goeker M."/>
        </authorList>
    </citation>
    <scope>NUCLEOTIDE SEQUENCE [LARGE SCALE GENOMIC DNA]</scope>
    <source>
        <strain evidence="6 7">DSM 24830</strain>
    </source>
</reference>
<dbReference type="InterPro" id="IPR058163">
    <property type="entry name" value="LysR-type_TF_proteobact-type"/>
</dbReference>
<evidence type="ECO:0000256" key="1">
    <source>
        <dbReference type="ARBA" id="ARBA00009437"/>
    </source>
</evidence>
<dbReference type="InterPro" id="IPR000847">
    <property type="entry name" value="LysR_HTH_N"/>
</dbReference>
<comment type="similarity">
    <text evidence="1">Belongs to the LysR transcriptional regulatory family.</text>
</comment>
<dbReference type="Pfam" id="PF03466">
    <property type="entry name" value="LysR_substrate"/>
    <property type="match status" value="1"/>
</dbReference>
<feature type="domain" description="HTH lysR-type" evidence="5">
    <location>
        <begin position="11"/>
        <end position="68"/>
    </location>
</feature>
<dbReference type="PANTHER" id="PTHR30537:SF74">
    <property type="entry name" value="HTH-TYPE TRANSCRIPTIONAL REGULATOR TRPI"/>
    <property type="match status" value="1"/>
</dbReference>
<name>A0A4R1F698_9GAMM</name>
<dbReference type="EMBL" id="SMFQ01000003">
    <property type="protein sequence ID" value="TCJ87418.1"/>
    <property type="molecule type" value="Genomic_DNA"/>
</dbReference>
<accession>A0A4R1F698</accession>
<dbReference type="GO" id="GO:0006351">
    <property type="term" value="P:DNA-templated transcription"/>
    <property type="evidence" value="ECO:0007669"/>
    <property type="project" value="TreeGrafter"/>
</dbReference>
<keyword evidence="2" id="KW-0805">Transcription regulation</keyword>
<evidence type="ECO:0000256" key="3">
    <source>
        <dbReference type="ARBA" id="ARBA00023125"/>
    </source>
</evidence>
<dbReference type="InterPro" id="IPR036390">
    <property type="entry name" value="WH_DNA-bd_sf"/>
</dbReference>
<gene>
    <name evidence="6" type="ORF">EV695_1928</name>
</gene>
<dbReference type="SUPFAM" id="SSF53850">
    <property type="entry name" value="Periplasmic binding protein-like II"/>
    <property type="match status" value="1"/>
</dbReference>
<dbReference type="Proteomes" id="UP000294887">
    <property type="component" value="Unassembled WGS sequence"/>
</dbReference>
<evidence type="ECO:0000313" key="6">
    <source>
        <dbReference type="EMBL" id="TCJ87418.1"/>
    </source>
</evidence>
<evidence type="ECO:0000256" key="2">
    <source>
        <dbReference type="ARBA" id="ARBA00023015"/>
    </source>
</evidence>
<sequence>MPVSPPRPKGPPLNALRAFEAAARLGGFNNAAEELCVTSGAISQHIKTLEDWAGAKLFERRSQGVVLTDVGAEVIADFTSAFDALGDAVRLLRTKTTVATINIAALPSIAQLWLSPRLPAIRRAFPHINISITALENPPNLNREMFDISLFFEAANTDSSANNINDNNNNNNNKQIILEEDTILPVCSPEIAKRLKTPADLLNETCLYDVLWPDDWTNWLNKAAPDLTIPKNGPSYSLFSIAAEETKNGAGILMGHLSLLEAPLKNGDLVAPFKQTVTTDKPLILKFAGDKNVSNNLRHVIDSLTG</sequence>
<dbReference type="PANTHER" id="PTHR30537">
    <property type="entry name" value="HTH-TYPE TRANSCRIPTIONAL REGULATOR"/>
    <property type="match status" value="1"/>
</dbReference>
<evidence type="ECO:0000256" key="4">
    <source>
        <dbReference type="ARBA" id="ARBA00023163"/>
    </source>
</evidence>
<dbReference type="PROSITE" id="PS50931">
    <property type="entry name" value="HTH_LYSR"/>
    <property type="match status" value="1"/>
</dbReference>
<dbReference type="AlphaFoldDB" id="A0A4R1F698"/>
<dbReference type="GO" id="GO:0003700">
    <property type="term" value="F:DNA-binding transcription factor activity"/>
    <property type="evidence" value="ECO:0007669"/>
    <property type="project" value="InterPro"/>
</dbReference>
<keyword evidence="7" id="KW-1185">Reference proteome</keyword>
<evidence type="ECO:0000313" key="7">
    <source>
        <dbReference type="Proteomes" id="UP000294887"/>
    </source>
</evidence>
<comment type="caution">
    <text evidence="6">The sequence shown here is derived from an EMBL/GenBank/DDBJ whole genome shotgun (WGS) entry which is preliminary data.</text>
</comment>
<dbReference type="Gene3D" id="1.10.10.10">
    <property type="entry name" value="Winged helix-like DNA-binding domain superfamily/Winged helix DNA-binding domain"/>
    <property type="match status" value="1"/>
</dbReference>
<dbReference type="InterPro" id="IPR005119">
    <property type="entry name" value="LysR_subst-bd"/>
</dbReference>
<dbReference type="GO" id="GO:0043565">
    <property type="term" value="F:sequence-specific DNA binding"/>
    <property type="evidence" value="ECO:0007669"/>
    <property type="project" value="TreeGrafter"/>
</dbReference>
<keyword evidence="3" id="KW-0238">DNA-binding</keyword>
<dbReference type="SUPFAM" id="SSF46785">
    <property type="entry name" value="Winged helix' DNA-binding domain"/>
    <property type="match status" value="1"/>
</dbReference>
<dbReference type="RefSeq" id="WP_131905694.1">
    <property type="nucleotide sequence ID" value="NZ_BAAAFU010000004.1"/>
</dbReference>
<protein>
    <submittedName>
        <fullName evidence="6">LysR family glycine cleavage system transcriptional activator</fullName>
    </submittedName>
</protein>
<dbReference type="Pfam" id="PF00126">
    <property type="entry name" value="HTH_1"/>
    <property type="match status" value="1"/>
</dbReference>
<organism evidence="6 7">
    <name type="scientific">Cocleimonas flava</name>
    <dbReference type="NCBI Taxonomy" id="634765"/>
    <lineage>
        <taxon>Bacteria</taxon>
        <taxon>Pseudomonadati</taxon>
        <taxon>Pseudomonadota</taxon>
        <taxon>Gammaproteobacteria</taxon>
        <taxon>Thiotrichales</taxon>
        <taxon>Thiotrichaceae</taxon>
        <taxon>Cocleimonas</taxon>
    </lineage>
</organism>
<dbReference type="Gene3D" id="3.40.190.10">
    <property type="entry name" value="Periplasmic binding protein-like II"/>
    <property type="match status" value="2"/>
</dbReference>